<sequence length="399" mass="45347">MAYLNKQSLSLFCKNKGLLMKKQTGVKDKEIIVGQDCIQLPEQVNPQKARIKIIHPVGYKKMLIAFEQSTVLVLFDIQQNNILSSFNLIQNNDLVQQTQSQKPKRGFFSKLFNPVKSVSLANSVDYIFEYHNKFCQRILIIQFQQTFVLIDYQDPCNPIKLQSISLRVPMDYNIIQLLSKQAYVLGLSITSDISVMELNELPQQWQTALSPSSPQQFDNMNIKSMCEIPQSVLTHNNMDVKLAIAVSGAIKLVKLNLMSKQLSVISEISMETVMMMKVLSDDRLLMYRYEMGVLDLKTRQMLYEFVSQPQICQSLQLIDSSNLNEGNIVIGYSKNARTQSLWRIGPKIQKFVKTLPTKELTSLFTLSSSKDSYGNIGILAGTTPVTNQIALFYVNEISL</sequence>
<protein>
    <submittedName>
        <fullName evidence="1">Uncharacterized protein</fullName>
    </submittedName>
</protein>
<comment type="caution">
    <text evidence="1">The sequence shown here is derived from an EMBL/GenBank/DDBJ whole genome shotgun (WGS) entry which is preliminary data.</text>
</comment>
<reference evidence="1" key="1">
    <citation type="submission" date="2019-06" db="EMBL/GenBank/DDBJ databases">
        <authorList>
            <person name="Zheng W."/>
        </authorList>
    </citation>
    <scope>NUCLEOTIDE SEQUENCE</scope>
    <source>
        <strain evidence="1">QDHG01</strain>
    </source>
</reference>
<proteinExistence type="predicted"/>
<dbReference type="AlphaFoldDB" id="A0A8J8T1D7"/>
<accession>A0A8J8T1D7</accession>
<name>A0A8J8T1D7_HALGN</name>
<organism evidence="1 2">
    <name type="scientific">Halteria grandinella</name>
    <dbReference type="NCBI Taxonomy" id="5974"/>
    <lineage>
        <taxon>Eukaryota</taxon>
        <taxon>Sar</taxon>
        <taxon>Alveolata</taxon>
        <taxon>Ciliophora</taxon>
        <taxon>Intramacronucleata</taxon>
        <taxon>Spirotrichea</taxon>
        <taxon>Stichotrichia</taxon>
        <taxon>Sporadotrichida</taxon>
        <taxon>Halteriidae</taxon>
        <taxon>Halteria</taxon>
    </lineage>
</organism>
<dbReference type="EMBL" id="RRYP01010551">
    <property type="protein sequence ID" value="TNV78305.1"/>
    <property type="molecule type" value="Genomic_DNA"/>
</dbReference>
<evidence type="ECO:0000313" key="1">
    <source>
        <dbReference type="EMBL" id="TNV78305.1"/>
    </source>
</evidence>
<gene>
    <name evidence="1" type="ORF">FGO68_gene17647</name>
</gene>
<dbReference type="Proteomes" id="UP000785679">
    <property type="component" value="Unassembled WGS sequence"/>
</dbReference>
<evidence type="ECO:0000313" key="2">
    <source>
        <dbReference type="Proteomes" id="UP000785679"/>
    </source>
</evidence>
<keyword evidence="2" id="KW-1185">Reference proteome</keyword>